<dbReference type="Proteomes" id="UP001153636">
    <property type="component" value="Chromosome 11"/>
</dbReference>
<name>A0A9P0G900_9CUCU</name>
<dbReference type="Pfam" id="PF12937">
    <property type="entry name" value="F-box-like"/>
    <property type="match status" value="1"/>
</dbReference>
<evidence type="ECO:0000313" key="3">
    <source>
        <dbReference type="Proteomes" id="UP001153636"/>
    </source>
</evidence>
<dbReference type="OrthoDB" id="3219396at2759"/>
<proteinExistence type="predicted"/>
<dbReference type="InterPro" id="IPR036047">
    <property type="entry name" value="F-box-like_dom_sf"/>
</dbReference>
<dbReference type="Gene3D" id="1.20.1280.50">
    <property type="match status" value="1"/>
</dbReference>
<reference evidence="2" key="1">
    <citation type="submission" date="2022-01" db="EMBL/GenBank/DDBJ databases">
        <authorList>
            <person name="King R."/>
        </authorList>
    </citation>
    <scope>NUCLEOTIDE SEQUENCE</scope>
</reference>
<dbReference type="EMBL" id="OV651823">
    <property type="protein sequence ID" value="CAH1101062.1"/>
    <property type="molecule type" value="Genomic_DNA"/>
</dbReference>
<sequence>MNESQFDLNILLSEMNSKSQILKNASLLQLYARAGAPNRDYYGLTIAESCICFNVWKVTRGPHYFPRQKIMDVEDFKYDKHVQEEIRTSFGETVHEYIVNLSNRQRKLENLPQKAFMNVIKYLSINDVLRLGRTNKIFYELCNTEAVWEEMFKKILGRRPSSEEKLSAIDYGWKGALKKRIAFVRRVAAAKATKSQTAIATPPIPRHPAKVVPASMVRKTPSVTVKKTSSVTFIKPPPKGIMSNKTLLRIK</sequence>
<organism evidence="2 3">
    <name type="scientific">Psylliodes chrysocephalus</name>
    <dbReference type="NCBI Taxonomy" id="3402493"/>
    <lineage>
        <taxon>Eukaryota</taxon>
        <taxon>Metazoa</taxon>
        <taxon>Ecdysozoa</taxon>
        <taxon>Arthropoda</taxon>
        <taxon>Hexapoda</taxon>
        <taxon>Insecta</taxon>
        <taxon>Pterygota</taxon>
        <taxon>Neoptera</taxon>
        <taxon>Endopterygota</taxon>
        <taxon>Coleoptera</taxon>
        <taxon>Polyphaga</taxon>
        <taxon>Cucujiformia</taxon>
        <taxon>Chrysomeloidea</taxon>
        <taxon>Chrysomelidae</taxon>
        <taxon>Galerucinae</taxon>
        <taxon>Alticini</taxon>
        <taxon>Psylliodes</taxon>
    </lineage>
</organism>
<dbReference type="InterPro" id="IPR001810">
    <property type="entry name" value="F-box_dom"/>
</dbReference>
<protein>
    <recommendedName>
        <fullName evidence="1">F-box domain-containing protein</fullName>
    </recommendedName>
</protein>
<gene>
    <name evidence="2" type="ORF">PSYICH_LOCUS2323</name>
</gene>
<dbReference type="SUPFAM" id="SSF81383">
    <property type="entry name" value="F-box domain"/>
    <property type="match status" value="1"/>
</dbReference>
<feature type="domain" description="F-box" evidence="1">
    <location>
        <begin position="105"/>
        <end position="151"/>
    </location>
</feature>
<evidence type="ECO:0000313" key="2">
    <source>
        <dbReference type="EMBL" id="CAH1101062.1"/>
    </source>
</evidence>
<keyword evidence="3" id="KW-1185">Reference proteome</keyword>
<accession>A0A9P0G900</accession>
<dbReference type="PROSITE" id="PS50181">
    <property type="entry name" value="FBOX"/>
    <property type="match status" value="1"/>
</dbReference>
<dbReference type="AlphaFoldDB" id="A0A9P0G900"/>
<evidence type="ECO:0000259" key="1">
    <source>
        <dbReference type="PROSITE" id="PS50181"/>
    </source>
</evidence>